<feature type="region of interest" description="Disordered" evidence="1">
    <location>
        <begin position="48"/>
        <end position="97"/>
    </location>
</feature>
<dbReference type="Proteomes" id="UP001488805">
    <property type="component" value="Unassembled WGS sequence"/>
</dbReference>
<sequence length="97" mass="10613">MSPVRPRENGGGDGGHKIQVLNQNLIPTKGKTSQCPAGYHRHPLVSWNSCSPPPTDPSPHPSRCMVTSHARSRRPTSSFGAHRVPVMPPDRHRRPAV</sequence>
<protein>
    <submittedName>
        <fullName evidence="2">Uncharacterized protein</fullName>
    </submittedName>
</protein>
<dbReference type="EMBL" id="JBCEZU010000089">
    <property type="protein sequence ID" value="KAK9531679.1"/>
    <property type="molecule type" value="Genomic_DNA"/>
</dbReference>
<evidence type="ECO:0000256" key="1">
    <source>
        <dbReference type="SAM" id="MobiDB-lite"/>
    </source>
</evidence>
<accession>A0AAW1FAK6</accession>
<keyword evidence="3" id="KW-1185">Reference proteome</keyword>
<proteinExistence type="predicted"/>
<feature type="compositionally biased region" description="Pro residues" evidence="1">
    <location>
        <begin position="51"/>
        <end position="60"/>
    </location>
</feature>
<evidence type="ECO:0000313" key="2">
    <source>
        <dbReference type="EMBL" id="KAK9531679.1"/>
    </source>
</evidence>
<gene>
    <name evidence="2" type="ORF">VZT92_011089</name>
</gene>
<reference evidence="2 3" key="1">
    <citation type="journal article" date="2024" name="Genome Biol. Evol.">
        <title>Chromosome-level genome assembly of the viviparous eelpout Zoarces viviparus.</title>
        <authorList>
            <person name="Fuhrmann N."/>
            <person name="Brasseur M.V."/>
            <person name="Bakowski C.E."/>
            <person name="Podsiadlowski L."/>
            <person name="Prost S."/>
            <person name="Krehenwinkel H."/>
            <person name="Mayer C."/>
        </authorList>
    </citation>
    <scope>NUCLEOTIDE SEQUENCE [LARGE SCALE GENOMIC DNA]</scope>
    <source>
        <strain evidence="2">NO-MEL_2022_Ind0_liver</strain>
    </source>
</reference>
<comment type="caution">
    <text evidence="2">The sequence shown here is derived from an EMBL/GenBank/DDBJ whole genome shotgun (WGS) entry which is preliminary data.</text>
</comment>
<evidence type="ECO:0000313" key="3">
    <source>
        <dbReference type="Proteomes" id="UP001488805"/>
    </source>
</evidence>
<dbReference type="AlphaFoldDB" id="A0AAW1FAK6"/>
<name>A0AAW1FAK6_ZOAVI</name>
<organism evidence="2 3">
    <name type="scientific">Zoarces viviparus</name>
    <name type="common">Viviparous eelpout</name>
    <name type="synonym">Blennius viviparus</name>
    <dbReference type="NCBI Taxonomy" id="48416"/>
    <lineage>
        <taxon>Eukaryota</taxon>
        <taxon>Metazoa</taxon>
        <taxon>Chordata</taxon>
        <taxon>Craniata</taxon>
        <taxon>Vertebrata</taxon>
        <taxon>Euteleostomi</taxon>
        <taxon>Actinopterygii</taxon>
        <taxon>Neopterygii</taxon>
        <taxon>Teleostei</taxon>
        <taxon>Neoteleostei</taxon>
        <taxon>Acanthomorphata</taxon>
        <taxon>Eupercaria</taxon>
        <taxon>Perciformes</taxon>
        <taxon>Cottioidei</taxon>
        <taxon>Zoarcales</taxon>
        <taxon>Zoarcidae</taxon>
        <taxon>Zoarcinae</taxon>
        <taxon>Zoarces</taxon>
    </lineage>
</organism>